<dbReference type="InterPro" id="IPR003594">
    <property type="entry name" value="HATPase_dom"/>
</dbReference>
<dbReference type="Pfam" id="PF02518">
    <property type="entry name" value="HATPase_c"/>
    <property type="match status" value="1"/>
</dbReference>
<comment type="catalytic activity">
    <reaction evidence="1">
        <text>ATP + protein L-histidine = ADP + protein N-phospho-L-histidine.</text>
        <dbReference type="EC" id="2.7.13.3"/>
    </reaction>
</comment>
<evidence type="ECO:0000256" key="1">
    <source>
        <dbReference type="ARBA" id="ARBA00000085"/>
    </source>
</evidence>
<evidence type="ECO:0000256" key="3">
    <source>
        <dbReference type="ARBA" id="ARBA00023012"/>
    </source>
</evidence>
<evidence type="ECO:0000313" key="5">
    <source>
        <dbReference type="EMBL" id="MDO3675640.1"/>
    </source>
</evidence>
<dbReference type="EC" id="2.7.13.3" evidence="2"/>
<reference evidence="5" key="1">
    <citation type="submission" date="2023-07" db="EMBL/GenBank/DDBJ databases">
        <authorList>
            <person name="Aktuganov G."/>
            <person name="Boyko T."/>
            <person name="Delegan Y."/>
            <person name="Galimzianova N."/>
            <person name="Gilvanova E."/>
            <person name="Korobov V."/>
            <person name="Kuzmina L."/>
            <person name="Melentiev A."/>
            <person name="Milman P."/>
            <person name="Ryabova A."/>
            <person name="Stupak E."/>
            <person name="Yasakov T."/>
            <person name="Zharikova N."/>
            <person name="Zhurenko E."/>
        </authorList>
    </citation>
    <scope>NUCLEOTIDE SEQUENCE</scope>
    <source>
        <strain evidence="5">IB-739</strain>
    </source>
</reference>
<dbReference type="InterPro" id="IPR004358">
    <property type="entry name" value="Sig_transdc_His_kin-like_C"/>
</dbReference>
<sequence>MRRFVKSEAMQIPVIALTTAIGAEIKVYPFHGDYFRMRLGASTFLFFLLLMRDFQPGFTTKYNDENGGTAAGSGLSHVREIVHSLDGEIAIGSSEEGIGTTFIVRLRPAK</sequence>
<keyword evidence="5" id="KW-0067">ATP-binding</keyword>
<dbReference type="EMBL" id="JAUMKJ010000001">
    <property type="protein sequence ID" value="MDO3675640.1"/>
    <property type="molecule type" value="Genomic_DNA"/>
</dbReference>
<keyword evidence="5" id="KW-0547">Nucleotide-binding</keyword>
<evidence type="ECO:0000259" key="4">
    <source>
        <dbReference type="Pfam" id="PF02518"/>
    </source>
</evidence>
<dbReference type="PRINTS" id="PR00344">
    <property type="entry name" value="BCTRLSENSOR"/>
</dbReference>
<accession>A0ABT8V2I1</accession>
<protein>
    <recommendedName>
        <fullName evidence="2">histidine kinase</fullName>
        <ecNumber evidence="2">2.7.13.3</ecNumber>
    </recommendedName>
</protein>
<feature type="domain" description="Histidine kinase/HSP90-like ATPase" evidence="4">
    <location>
        <begin position="53"/>
        <end position="108"/>
    </location>
</feature>
<comment type="caution">
    <text evidence="5">The sequence shown here is derived from an EMBL/GenBank/DDBJ whole genome shotgun (WGS) entry which is preliminary data.</text>
</comment>
<gene>
    <name evidence="5" type="ORF">Q3C12_01400</name>
</gene>
<evidence type="ECO:0000313" key="6">
    <source>
        <dbReference type="Proteomes" id="UP001168883"/>
    </source>
</evidence>
<dbReference type="RefSeq" id="WP_302877033.1">
    <property type="nucleotide sequence ID" value="NZ_JAUMKJ010000001.1"/>
</dbReference>
<keyword evidence="6" id="KW-1185">Reference proteome</keyword>
<keyword evidence="3" id="KW-0902">Two-component regulatory system</keyword>
<organism evidence="5 6">
    <name type="scientific">Paenibacillus ehimensis</name>
    <dbReference type="NCBI Taxonomy" id="79264"/>
    <lineage>
        <taxon>Bacteria</taxon>
        <taxon>Bacillati</taxon>
        <taxon>Bacillota</taxon>
        <taxon>Bacilli</taxon>
        <taxon>Bacillales</taxon>
        <taxon>Paenibacillaceae</taxon>
        <taxon>Paenibacillus</taxon>
    </lineage>
</organism>
<dbReference type="SUPFAM" id="SSF55874">
    <property type="entry name" value="ATPase domain of HSP90 chaperone/DNA topoisomerase II/histidine kinase"/>
    <property type="match status" value="1"/>
</dbReference>
<dbReference type="InterPro" id="IPR036890">
    <property type="entry name" value="HATPase_C_sf"/>
</dbReference>
<dbReference type="GO" id="GO:0005524">
    <property type="term" value="F:ATP binding"/>
    <property type="evidence" value="ECO:0007669"/>
    <property type="project" value="UniProtKB-KW"/>
</dbReference>
<proteinExistence type="predicted"/>
<dbReference type="Gene3D" id="3.30.565.10">
    <property type="entry name" value="Histidine kinase-like ATPase, C-terminal domain"/>
    <property type="match status" value="1"/>
</dbReference>
<dbReference type="Proteomes" id="UP001168883">
    <property type="component" value="Unassembled WGS sequence"/>
</dbReference>
<evidence type="ECO:0000256" key="2">
    <source>
        <dbReference type="ARBA" id="ARBA00012438"/>
    </source>
</evidence>
<name>A0ABT8V2I1_9BACL</name>